<gene>
    <name evidence="3" type="ORF">Sjap_011072</name>
</gene>
<comment type="caution">
    <text evidence="3">The sequence shown here is derived from an EMBL/GenBank/DDBJ whole genome shotgun (WGS) entry which is preliminary data.</text>
</comment>
<protein>
    <submittedName>
        <fullName evidence="3">Uncharacterized protein</fullName>
    </submittedName>
</protein>
<dbReference type="Gene3D" id="2.60.120.330">
    <property type="entry name" value="B-lactam Antibiotic, Isopenicillin N Synthase, Chain"/>
    <property type="match status" value="1"/>
</dbReference>
<proteinExistence type="predicted"/>
<dbReference type="SUPFAM" id="SSF51197">
    <property type="entry name" value="Clavaminate synthase-like"/>
    <property type="match status" value="1"/>
</dbReference>
<evidence type="ECO:0000256" key="2">
    <source>
        <dbReference type="ARBA" id="ARBA00023004"/>
    </source>
</evidence>
<evidence type="ECO:0000256" key="1">
    <source>
        <dbReference type="ARBA" id="ARBA00022723"/>
    </source>
</evidence>
<evidence type="ECO:0000313" key="4">
    <source>
        <dbReference type="Proteomes" id="UP001417504"/>
    </source>
</evidence>
<dbReference type="InterPro" id="IPR050295">
    <property type="entry name" value="Plant_2OG-oxidoreductases"/>
</dbReference>
<dbReference type="Proteomes" id="UP001417504">
    <property type="component" value="Unassembled WGS sequence"/>
</dbReference>
<keyword evidence="4" id="KW-1185">Reference proteome</keyword>
<keyword evidence="2" id="KW-0408">Iron</keyword>
<dbReference type="AlphaFoldDB" id="A0AAP0P730"/>
<sequence>MGEKKKYAMNMDGTQDYLQGYGNDVVVSEEQTLVWSDRLYLLIKPEDQRKLKFWPENPSRFREVLNEYSLKCNFVAEFVLKVMAESLGLEEDYFLEQMGELGTASRDLTTTRHARGLILFTDLNHIQTEGQSLLLCKTRRWKVFKCSKMANGSKSQSFPMQYLSM</sequence>
<dbReference type="EMBL" id="JBBNAE010000004">
    <property type="protein sequence ID" value="KAK9130585.1"/>
    <property type="molecule type" value="Genomic_DNA"/>
</dbReference>
<dbReference type="PANTHER" id="PTHR47991">
    <property type="entry name" value="OXOGLUTARATE/IRON-DEPENDENT DIOXYGENASE"/>
    <property type="match status" value="1"/>
</dbReference>
<accession>A0AAP0P730</accession>
<keyword evidence="1" id="KW-0479">Metal-binding</keyword>
<dbReference type="InterPro" id="IPR027443">
    <property type="entry name" value="IPNS-like_sf"/>
</dbReference>
<reference evidence="3 4" key="1">
    <citation type="submission" date="2024-01" db="EMBL/GenBank/DDBJ databases">
        <title>Genome assemblies of Stephania.</title>
        <authorList>
            <person name="Yang L."/>
        </authorList>
    </citation>
    <scope>NUCLEOTIDE SEQUENCE [LARGE SCALE GENOMIC DNA]</scope>
    <source>
        <strain evidence="3">QJT</strain>
        <tissue evidence="3">Leaf</tissue>
    </source>
</reference>
<name>A0AAP0P730_9MAGN</name>
<organism evidence="3 4">
    <name type="scientific">Stephania japonica</name>
    <dbReference type="NCBI Taxonomy" id="461633"/>
    <lineage>
        <taxon>Eukaryota</taxon>
        <taxon>Viridiplantae</taxon>
        <taxon>Streptophyta</taxon>
        <taxon>Embryophyta</taxon>
        <taxon>Tracheophyta</taxon>
        <taxon>Spermatophyta</taxon>
        <taxon>Magnoliopsida</taxon>
        <taxon>Ranunculales</taxon>
        <taxon>Menispermaceae</taxon>
        <taxon>Menispermoideae</taxon>
        <taxon>Cissampelideae</taxon>
        <taxon>Stephania</taxon>
    </lineage>
</organism>
<evidence type="ECO:0000313" key="3">
    <source>
        <dbReference type="EMBL" id="KAK9130585.1"/>
    </source>
</evidence>
<dbReference type="GO" id="GO:0046872">
    <property type="term" value="F:metal ion binding"/>
    <property type="evidence" value="ECO:0007669"/>
    <property type="project" value="UniProtKB-KW"/>
</dbReference>